<dbReference type="GO" id="GO:0016832">
    <property type="term" value="F:aldehyde-lyase activity"/>
    <property type="evidence" value="ECO:0007669"/>
    <property type="project" value="TreeGrafter"/>
</dbReference>
<protein>
    <submittedName>
        <fullName evidence="5">Phosphoenolpyruvate/pyruvate domain-containing protein</fullName>
    </submittedName>
</protein>
<reference evidence="5 6" key="1">
    <citation type="submission" date="2018-02" db="EMBL/GenBank/DDBJ databases">
        <title>The genomes of Aspergillus section Nigri reveals drivers in fungal speciation.</title>
        <authorList>
            <consortium name="DOE Joint Genome Institute"/>
            <person name="Vesth T.C."/>
            <person name="Nybo J."/>
            <person name="Theobald S."/>
            <person name="Brandl J."/>
            <person name="Frisvad J.C."/>
            <person name="Nielsen K.F."/>
            <person name="Lyhne E.K."/>
            <person name="Kogle M.E."/>
            <person name="Kuo A."/>
            <person name="Riley R."/>
            <person name="Clum A."/>
            <person name="Nolan M."/>
            <person name="Lipzen A."/>
            <person name="Salamov A."/>
            <person name="Henrissat B."/>
            <person name="Wiebenga A."/>
            <person name="De vries R.P."/>
            <person name="Grigoriev I.V."/>
            <person name="Mortensen U.H."/>
            <person name="Andersen M.R."/>
            <person name="Baker S.E."/>
        </authorList>
    </citation>
    <scope>NUCLEOTIDE SEQUENCE [LARGE SCALE GENOMIC DNA]</scope>
    <source>
        <strain evidence="5 6">CBS 115571</strain>
    </source>
</reference>
<dbReference type="InterPro" id="IPR040442">
    <property type="entry name" value="Pyrv_kinase-like_dom_sf"/>
</dbReference>
<dbReference type="Proteomes" id="UP000249829">
    <property type="component" value="Unassembled WGS sequence"/>
</dbReference>
<dbReference type="Pfam" id="PF03328">
    <property type="entry name" value="HpcH_HpaI"/>
    <property type="match status" value="1"/>
</dbReference>
<dbReference type="PANTHER" id="PTHR30502">
    <property type="entry name" value="2-KETO-3-DEOXY-L-RHAMNONATE ALDOLASE"/>
    <property type="match status" value="1"/>
</dbReference>
<dbReference type="SUPFAM" id="SSF51621">
    <property type="entry name" value="Phosphoenolpyruvate/pyruvate domain"/>
    <property type="match status" value="1"/>
</dbReference>
<dbReference type="InterPro" id="IPR050251">
    <property type="entry name" value="HpcH-HpaI_aldolase"/>
</dbReference>
<dbReference type="Gene3D" id="3.20.20.60">
    <property type="entry name" value="Phosphoenolpyruvate-binding domains"/>
    <property type="match status" value="1"/>
</dbReference>
<dbReference type="InterPro" id="IPR005000">
    <property type="entry name" value="Aldolase/citrate-lyase_domain"/>
</dbReference>
<dbReference type="InterPro" id="IPR015813">
    <property type="entry name" value="Pyrv/PenolPyrv_kinase-like_dom"/>
</dbReference>
<dbReference type="PANTHER" id="PTHR30502:SF0">
    <property type="entry name" value="PHOSPHOENOLPYRUVATE CARBOXYLASE FAMILY PROTEIN"/>
    <property type="match status" value="1"/>
</dbReference>
<dbReference type="GO" id="GO:0046872">
    <property type="term" value="F:metal ion binding"/>
    <property type="evidence" value="ECO:0007669"/>
    <property type="project" value="UniProtKB-KW"/>
</dbReference>
<name>A0A2V5HDD5_ASPV1</name>
<keyword evidence="3" id="KW-0456">Lyase</keyword>
<evidence type="ECO:0000256" key="3">
    <source>
        <dbReference type="ARBA" id="ARBA00023239"/>
    </source>
</evidence>
<organism evidence="5 6">
    <name type="scientific">Aspergillus violaceofuscus (strain CBS 115571)</name>
    <dbReference type="NCBI Taxonomy" id="1450538"/>
    <lineage>
        <taxon>Eukaryota</taxon>
        <taxon>Fungi</taxon>
        <taxon>Dikarya</taxon>
        <taxon>Ascomycota</taxon>
        <taxon>Pezizomycotina</taxon>
        <taxon>Eurotiomycetes</taxon>
        <taxon>Eurotiomycetidae</taxon>
        <taxon>Eurotiales</taxon>
        <taxon>Aspergillaceae</taxon>
        <taxon>Aspergillus</taxon>
    </lineage>
</organism>
<keyword evidence="5" id="KW-0670">Pyruvate</keyword>
<comment type="similarity">
    <text evidence="1">Belongs to the HpcH/HpaI aldolase family.</text>
</comment>
<dbReference type="OMA" id="SRCEDET"/>
<dbReference type="EMBL" id="KZ825111">
    <property type="protein sequence ID" value="PYI22379.1"/>
    <property type="molecule type" value="Genomic_DNA"/>
</dbReference>
<proteinExistence type="inferred from homology"/>
<dbReference type="FunFam" id="3.20.20.60:FF:000004">
    <property type="entry name" value="5-keto-4-deoxy-D-glucarate aldolase"/>
    <property type="match status" value="1"/>
</dbReference>
<sequence length="298" mass="31868">MSQAETALISSAANETRLQASLARAAARKGPSIGQWLELPGYSLARTVAGLGEDWVLIDCEHGNIDDRDMYLQVAAIAAAGVSPIVRIPALDTWMMKRALDAGAHGIMVPMCETKEQAELVVRGCKYPSAQWPQGIRGTGAMFAPNVFNQSGREYLTHANDNVTIIVQIETRQGVENCDAIASVEGIDMLFVGPNDLASSMGYFAFDHATIPEVQEATTKVLRAAKAAGKYAGHFALSAEAAAKRYMQGFDFVNSGADIVALTAWMSSEMTKLKDLIEGSESQPRSTTAVSNVSVGYS</sequence>
<keyword evidence="6" id="KW-1185">Reference proteome</keyword>
<feature type="domain" description="HpcH/HpaI aldolase/citrate lyase" evidence="4">
    <location>
        <begin position="34"/>
        <end position="259"/>
    </location>
</feature>
<evidence type="ECO:0000259" key="4">
    <source>
        <dbReference type="Pfam" id="PF03328"/>
    </source>
</evidence>
<evidence type="ECO:0000313" key="6">
    <source>
        <dbReference type="Proteomes" id="UP000249829"/>
    </source>
</evidence>
<dbReference type="GO" id="GO:0005737">
    <property type="term" value="C:cytoplasm"/>
    <property type="evidence" value="ECO:0007669"/>
    <property type="project" value="TreeGrafter"/>
</dbReference>
<dbReference type="STRING" id="1450538.A0A2V5HDD5"/>
<evidence type="ECO:0000313" key="5">
    <source>
        <dbReference type="EMBL" id="PYI22379.1"/>
    </source>
</evidence>
<dbReference type="AlphaFoldDB" id="A0A2V5HDD5"/>
<evidence type="ECO:0000256" key="1">
    <source>
        <dbReference type="ARBA" id="ARBA00005568"/>
    </source>
</evidence>
<keyword evidence="2" id="KW-0479">Metal-binding</keyword>
<gene>
    <name evidence="5" type="ORF">BO99DRAFT_354093</name>
</gene>
<evidence type="ECO:0000256" key="2">
    <source>
        <dbReference type="ARBA" id="ARBA00022723"/>
    </source>
</evidence>
<accession>A0A2V5HDD5</accession>